<dbReference type="OrthoDB" id="3971091at2759"/>
<feature type="region of interest" description="Disordered" evidence="1">
    <location>
        <begin position="244"/>
        <end position="267"/>
    </location>
</feature>
<proteinExistence type="predicted"/>
<dbReference type="EMBL" id="FQNF01000092">
    <property type="protein sequence ID" value="SGZ41301.1"/>
    <property type="molecule type" value="Genomic_DNA"/>
</dbReference>
<dbReference type="AlphaFoldDB" id="A0A1L0CQM9"/>
<evidence type="ECO:0000313" key="2">
    <source>
        <dbReference type="EMBL" id="SGZ41301.1"/>
    </source>
</evidence>
<dbReference type="Proteomes" id="UP000183365">
    <property type="component" value="Unassembled WGS sequence"/>
</dbReference>
<evidence type="ECO:0000256" key="1">
    <source>
        <dbReference type="SAM" id="MobiDB-lite"/>
    </source>
</evidence>
<dbReference type="VEuPathDB" id="FungiDB:HGUI_03501"/>
<evidence type="ECO:0000313" key="3">
    <source>
        <dbReference type="Proteomes" id="UP000183365"/>
    </source>
</evidence>
<protein>
    <submittedName>
        <fullName evidence="2">Uncharacterized protein</fullName>
    </submittedName>
</protein>
<sequence>MSLFWSSNKHISSANSIIPDLILEELKQQTNNFVLLSDDNNIDSIVTFKDKTKEEVDLIYKQYLERSILKYYTENNGNIHSDGINYFIQQIKNPIINSLYHTIDSKLVTQIKISNIDEIFEQNIDVEDTTELYKSLLSQCVERMDRYNNFFSNLAFFVFEYTNDSVKKHSVIINLMKTIRNTYFVDCLARDKNVESIEDFNKNVEKMILNNYFEKIFAAYNESLQNKQTNILSKSFSKLWSFTSDSNNKKTPQKELDAEEEERNYESLSPSQKFEKFNKFKKLAIMNLIRKKDNIRESNKSIEQCKSEIDDSVIFNRYTNMQKVSEYHRHLFIIQQYNKMFDHSITIADLYTTLNEFEINYEYIMFLIPIIETVCHAGKYIEDFIRIYEFIIQKISNTQGTNVINGFLIDRISSAYEYKNQFRKWNFNTLLSLKEWNYALENDLLSQQDQVVISNVCKFKFSKIASFYQNTIFSKELNKYQI</sequence>
<accession>A0A1L0CQM9</accession>
<name>A0A1L0CQM9_9ASCO</name>
<keyword evidence="3" id="KW-1185">Reference proteome</keyword>
<gene>
    <name evidence="2" type="ORF">HGUI_03501</name>
</gene>
<reference evidence="3" key="1">
    <citation type="submission" date="2016-11" db="EMBL/GenBank/DDBJ databases">
        <authorList>
            <person name="Guldener U."/>
        </authorList>
    </citation>
    <scope>NUCLEOTIDE SEQUENCE [LARGE SCALE GENOMIC DNA]</scope>
</reference>
<organism evidence="2 3">
    <name type="scientific">Hanseniaspora guilliermondii</name>
    <dbReference type="NCBI Taxonomy" id="56406"/>
    <lineage>
        <taxon>Eukaryota</taxon>
        <taxon>Fungi</taxon>
        <taxon>Dikarya</taxon>
        <taxon>Ascomycota</taxon>
        <taxon>Saccharomycotina</taxon>
        <taxon>Saccharomycetes</taxon>
        <taxon>Saccharomycodales</taxon>
        <taxon>Saccharomycodaceae</taxon>
        <taxon>Hanseniaspora</taxon>
    </lineage>
</organism>